<dbReference type="SUPFAM" id="SSF51735">
    <property type="entry name" value="NAD(P)-binding Rossmann-fold domains"/>
    <property type="match status" value="1"/>
</dbReference>
<feature type="binding site" evidence="5">
    <location>
        <position position="58"/>
    </location>
    <ligand>
        <name>substrate</name>
    </ligand>
</feature>
<dbReference type="PRINTS" id="PR00082">
    <property type="entry name" value="GLFDHDRGNASE"/>
</dbReference>
<dbReference type="GO" id="GO:0004352">
    <property type="term" value="F:glutamate dehydrogenase (NAD+) activity"/>
    <property type="evidence" value="ECO:0007669"/>
    <property type="project" value="TreeGrafter"/>
</dbReference>
<organism evidence="9">
    <name type="scientific">Streptomyces sp. NBC_00093</name>
    <dbReference type="NCBI Taxonomy" id="2975649"/>
    <lineage>
        <taxon>Bacteria</taxon>
        <taxon>Bacillati</taxon>
        <taxon>Actinomycetota</taxon>
        <taxon>Actinomycetes</taxon>
        <taxon>Kitasatosporales</taxon>
        <taxon>Streptomycetaceae</taxon>
        <taxon>Streptomyces</taxon>
    </lineage>
</organism>
<feature type="domain" description="Glutamate/phenylalanine/leucine/valine/L-tryptophan dehydrogenase C-terminal" evidence="8">
    <location>
        <begin position="136"/>
        <end position="368"/>
    </location>
</feature>
<evidence type="ECO:0000313" key="9">
    <source>
        <dbReference type="EMBL" id="WTT23406.1"/>
    </source>
</evidence>
<dbReference type="GO" id="GO:0000166">
    <property type="term" value="F:nucleotide binding"/>
    <property type="evidence" value="ECO:0007669"/>
    <property type="project" value="UniProtKB-KW"/>
</dbReference>
<dbReference type="InterPro" id="IPR014362">
    <property type="entry name" value="Glu_DH"/>
</dbReference>
<reference evidence="9" key="1">
    <citation type="submission" date="2022-10" db="EMBL/GenBank/DDBJ databases">
        <title>The complete genomes of actinobacterial strains from the NBC collection.</title>
        <authorList>
            <person name="Joergensen T.S."/>
            <person name="Alvarez Arevalo M."/>
            <person name="Sterndorff E.B."/>
            <person name="Faurdal D."/>
            <person name="Vuksanovic O."/>
            <person name="Mourched A.-S."/>
            <person name="Charusanti P."/>
            <person name="Shaw S."/>
            <person name="Blin K."/>
            <person name="Weber T."/>
        </authorList>
    </citation>
    <scope>NUCLEOTIDE SEQUENCE</scope>
    <source>
        <strain evidence="9">NBC_00093</strain>
    </source>
</reference>
<feature type="binding site" evidence="5">
    <location>
        <position position="34"/>
    </location>
    <ligand>
        <name>substrate</name>
    </ligand>
</feature>
<comment type="similarity">
    <text evidence="1 3 7">Belongs to the Glu/Leu/Phe/Val dehydrogenases family.</text>
</comment>
<name>A0AAU2AFW0_9ACTN</name>
<feature type="binding site" evidence="5">
    <location>
        <position position="145"/>
    </location>
    <ligand>
        <name>NAD(+)</name>
        <dbReference type="ChEBI" id="CHEBI:57540"/>
    </ligand>
</feature>
<keyword evidence="2 3" id="KW-0560">Oxidoreductase</keyword>
<dbReference type="PANTHER" id="PTHR11606">
    <property type="entry name" value="GLUTAMATE DEHYDROGENASE"/>
    <property type="match status" value="1"/>
</dbReference>
<dbReference type="GO" id="GO:0006538">
    <property type="term" value="P:L-glutamate catabolic process"/>
    <property type="evidence" value="ECO:0007669"/>
    <property type="project" value="TreeGrafter"/>
</dbReference>
<protein>
    <recommendedName>
        <fullName evidence="3">Glutamate dehydrogenase</fullName>
    </recommendedName>
</protein>
<evidence type="ECO:0000256" key="6">
    <source>
        <dbReference type="PIRSR" id="PIRSR000185-3"/>
    </source>
</evidence>
<feature type="active site" description="Proton donor" evidence="4">
    <location>
        <position position="70"/>
    </location>
</feature>
<dbReference type="InterPro" id="IPR046346">
    <property type="entry name" value="Aminoacid_DH-like_N_sf"/>
</dbReference>
<dbReference type="SMART" id="SM00839">
    <property type="entry name" value="ELFV_dehydrog"/>
    <property type="match status" value="1"/>
</dbReference>
<dbReference type="InterPro" id="IPR006096">
    <property type="entry name" value="Glu/Leu/Phe/Val/Trp_DH_C"/>
</dbReference>
<dbReference type="InterPro" id="IPR006097">
    <property type="entry name" value="Glu/Leu/Phe/Val/Trp_DH_dimer"/>
</dbReference>
<keyword evidence="5" id="KW-0520">NAD</keyword>
<dbReference type="Gene3D" id="3.40.50.10860">
    <property type="entry name" value="Leucine Dehydrogenase, chain A, domain 1"/>
    <property type="match status" value="1"/>
</dbReference>
<dbReference type="AlphaFoldDB" id="A0AAU2AFW0"/>
<dbReference type="SUPFAM" id="SSF53223">
    <property type="entry name" value="Aminoacid dehydrogenase-like, N-terminal domain"/>
    <property type="match status" value="1"/>
</dbReference>
<dbReference type="Gene3D" id="3.40.50.720">
    <property type="entry name" value="NAD(P)-binding Rossmann-like Domain"/>
    <property type="match status" value="1"/>
</dbReference>
<dbReference type="InterPro" id="IPR006095">
    <property type="entry name" value="Glu/Leu/Phe/Val/Trp_DH"/>
</dbReference>
<sequence>MDEWGPEKVVCVSDRRTGMRGVLVLDNTARGMGKGGTRMSAGLSVLEVARLARAMTWKWAAVDLFHGGAKAGILGDPNSPDKERILRAFARALSNEVPSEYVFGLDMGLTETDAAIFVDELGDRGAAVGLPRALGGLPYDELGVTGYGVAEAADAAAQSIGLPLAGARVALQGFGAVGLAAAHRLAELGAVVVAASTARGAVLDPEGLDIPRLAELRAAHGDDCVREYGGTVDTDAVLTADADILIPAAREDVIDKDLAGTTSVRLVVEGANLPTTPAARDVLHQRGIAVVPDFIANAGGIVAAAHSMDARYSPFTVDPDDVFPMVSAKMRANTATVLAESARHDVPPHHAALLLAQERVREAMRLRGQYSPGRLGR</sequence>
<dbReference type="EMBL" id="CP108222">
    <property type="protein sequence ID" value="WTT23406.1"/>
    <property type="molecule type" value="Genomic_DNA"/>
</dbReference>
<dbReference type="InterPro" id="IPR036291">
    <property type="entry name" value="NAD(P)-bd_dom_sf"/>
</dbReference>
<feature type="site" description="Important for catalysis" evidence="6">
    <location>
        <position position="106"/>
    </location>
</feature>
<evidence type="ECO:0000256" key="7">
    <source>
        <dbReference type="RuleBase" id="RU004417"/>
    </source>
</evidence>
<keyword evidence="5" id="KW-0547">Nucleotide-binding</keyword>
<evidence type="ECO:0000256" key="5">
    <source>
        <dbReference type="PIRSR" id="PIRSR000185-2"/>
    </source>
</evidence>
<evidence type="ECO:0000256" key="2">
    <source>
        <dbReference type="ARBA" id="ARBA00023002"/>
    </source>
</evidence>
<accession>A0AAU2AFW0</accession>
<dbReference type="Pfam" id="PF00208">
    <property type="entry name" value="ELFV_dehydrog"/>
    <property type="match status" value="1"/>
</dbReference>
<evidence type="ECO:0000259" key="8">
    <source>
        <dbReference type="SMART" id="SM00839"/>
    </source>
</evidence>
<dbReference type="Pfam" id="PF02812">
    <property type="entry name" value="ELFV_dehydrog_N"/>
    <property type="match status" value="1"/>
</dbReference>
<dbReference type="PIRSF" id="PIRSF000185">
    <property type="entry name" value="Glu_DH"/>
    <property type="match status" value="1"/>
</dbReference>
<dbReference type="PANTHER" id="PTHR11606:SF13">
    <property type="entry name" value="GLUTAMATE DEHYDROGENASE 1, MITOCHONDRIAL"/>
    <property type="match status" value="1"/>
</dbReference>
<evidence type="ECO:0000256" key="1">
    <source>
        <dbReference type="ARBA" id="ARBA00006382"/>
    </source>
</evidence>
<evidence type="ECO:0000256" key="3">
    <source>
        <dbReference type="PIRNR" id="PIRNR000185"/>
    </source>
</evidence>
<dbReference type="PROSITE" id="PS00074">
    <property type="entry name" value="GLFV_DEHYDROGENASE"/>
    <property type="match status" value="1"/>
</dbReference>
<dbReference type="InterPro" id="IPR033524">
    <property type="entry name" value="Glu/Leu/Phe/Val_DH_AS"/>
</dbReference>
<evidence type="ECO:0000256" key="4">
    <source>
        <dbReference type="PIRSR" id="PIRSR000185-1"/>
    </source>
</evidence>
<proteinExistence type="inferred from homology"/>
<gene>
    <name evidence="9" type="ORF">OHA22_08705</name>
</gene>